<dbReference type="RefSeq" id="XP_024365050.1">
    <property type="nucleotide sequence ID" value="XM_024509282.2"/>
</dbReference>
<evidence type="ECO:0000313" key="5">
    <source>
        <dbReference type="EMBL" id="PNR27400.1"/>
    </source>
</evidence>
<gene>
    <name evidence="6" type="primary">LOC112277206</name>
    <name evidence="5" type="ORF">PHYPA_029552</name>
    <name evidence="4" type="ORF">PHYPADRAFT_173538</name>
</gene>
<dbReference type="STRING" id="3218.A9U3Y2"/>
<sequence length="138" mass="15267">MWTINELFYGPEPALTYIYEYPKLKPVEDVVVKELNHAKEKKGHNGEVHLKVDMCCEACVKKVRRILIELDGVSSIIVNVPTKKVTVTGDVKADACLKALAKIRKRACLWADAEGGGKGGKNKSNKEGNKDSNNRTQA</sequence>
<reference evidence="5 7" key="2">
    <citation type="journal article" date="2018" name="Plant J.">
        <title>The Physcomitrella patens chromosome-scale assembly reveals moss genome structure and evolution.</title>
        <authorList>
            <person name="Lang D."/>
            <person name="Ullrich K.K."/>
            <person name="Murat F."/>
            <person name="Fuchs J."/>
            <person name="Jenkins J."/>
            <person name="Haas F.B."/>
            <person name="Piednoel M."/>
            <person name="Gundlach H."/>
            <person name="Van Bel M."/>
            <person name="Meyberg R."/>
            <person name="Vives C."/>
            <person name="Morata J."/>
            <person name="Symeonidi A."/>
            <person name="Hiss M."/>
            <person name="Muchero W."/>
            <person name="Kamisugi Y."/>
            <person name="Saleh O."/>
            <person name="Blanc G."/>
            <person name="Decker E.L."/>
            <person name="van Gessel N."/>
            <person name="Grimwood J."/>
            <person name="Hayes R.D."/>
            <person name="Graham S.W."/>
            <person name="Gunter L.E."/>
            <person name="McDaniel S.F."/>
            <person name="Hoernstein S.N.W."/>
            <person name="Larsson A."/>
            <person name="Li F.W."/>
            <person name="Perroud P.F."/>
            <person name="Phillips J."/>
            <person name="Ranjan P."/>
            <person name="Rokshar D.S."/>
            <person name="Rothfels C.J."/>
            <person name="Schneider L."/>
            <person name="Shu S."/>
            <person name="Stevenson D.W."/>
            <person name="Thummler F."/>
            <person name="Tillich M."/>
            <person name="Villarreal Aguilar J.C."/>
            <person name="Widiez T."/>
            <person name="Wong G.K."/>
            <person name="Wymore A."/>
            <person name="Zhang Y."/>
            <person name="Zimmer A.D."/>
            <person name="Quatrano R.S."/>
            <person name="Mayer K.F.X."/>
            <person name="Goodstein D."/>
            <person name="Casacuberta J.M."/>
            <person name="Vandepoele K."/>
            <person name="Reski R."/>
            <person name="Cuming A.C."/>
            <person name="Tuskan G.A."/>
            <person name="Maumus F."/>
            <person name="Salse J."/>
            <person name="Schmutz J."/>
            <person name="Rensing S.A."/>
        </authorList>
    </citation>
    <scope>NUCLEOTIDE SEQUENCE [LARGE SCALE GENOMIC DNA]</scope>
    <source>
        <strain evidence="6 7">cv. Gransden 2004</strain>
    </source>
</reference>
<dbReference type="AlphaFoldDB" id="A9U3Y2"/>
<dbReference type="Proteomes" id="UP000006727">
    <property type="component" value="Chromosome 25"/>
</dbReference>
<dbReference type="GO" id="GO:0046872">
    <property type="term" value="F:metal ion binding"/>
    <property type="evidence" value="ECO:0007669"/>
    <property type="project" value="UniProtKB-KW"/>
</dbReference>
<dbReference type="PaxDb" id="3218-PP1S486_3V6.1"/>
<evidence type="ECO:0000256" key="2">
    <source>
        <dbReference type="SAM" id="MobiDB-lite"/>
    </source>
</evidence>
<keyword evidence="1" id="KW-0479">Metal-binding</keyword>
<dbReference type="InterPro" id="IPR006121">
    <property type="entry name" value="HMA_dom"/>
</dbReference>
<dbReference type="EnsemblPlants" id="Pp3c25_3920V3.2">
    <property type="protein sequence ID" value="Pp3c25_3920V3.2"/>
    <property type="gene ID" value="Pp3c25_3920"/>
</dbReference>
<reference evidence="6" key="3">
    <citation type="submission" date="2020-12" db="UniProtKB">
        <authorList>
            <consortium name="EnsemblPlants"/>
        </authorList>
    </citation>
    <scope>IDENTIFICATION</scope>
</reference>
<dbReference type="Gene3D" id="3.30.70.100">
    <property type="match status" value="1"/>
</dbReference>
<dbReference type="PANTHER" id="PTHR22814">
    <property type="entry name" value="COPPER TRANSPORT PROTEIN ATOX1-RELATED"/>
    <property type="match status" value="1"/>
</dbReference>
<proteinExistence type="predicted"/>
<evidence type="ECO:0000259" key="3">
    <source>
        <dbReference type="PROSITE" id="PS50846"/>
    </source>
</evidence>
<evidence type="ECO:0000313" key="7">
    <source>
        <dbReference type="Proteomes" id="UP000006727"/>
    </source>
</evidence>
<dbReference type="EMBL" id="ABEU02000025">
    <property type="protein sequence ID" value="PNR27400.1"/>
    <property type="molecule type" value="Genomic_DNA"/>
</dbReference>
<protein>
    <submittedName>
        <fullName evidence="4">Predicted protein</fullName>
    </submittedName>
</protein>
<evidence type="ECO:0000256" key="1">
    <source>
        <dbReference type="ARBA" id="ARBA00022723"/>
    </source>
</evidence>
<dbReference type="Gramene" id="Pp3c25_3920V3.1">
    <property type="protein sequence ID" value="Pp3c25_3920V3.1"/>
    <property type="gene ID" value="Pp3c25_3920"/>
</dbReference>
<keyword evidence="7" id="KW-1185">Reference proteome</keyword>
<dbReference type="HOGENOM" id="CLU_1858663_0_0_1"/>
<dbReference type="CDD" id="cd00371">
    <property type="entry name" value="HMA"/>
    <property type="match status" value="1"/>
</dbReference>
<feature type="region of interest" description="Disordered" evidence="2">
    <location>
        <begin position="114"/>
        <end position="138"/>
    </location>
</feature>
<dbReference type="GeneID" id="112277206"/>
<evidence type="ECO:0000313" key="4">
    <source>
        <dbReference type="EMBL" id="EDQ49616.1"/>
    </source>
</evidence>
<feature type="domain" description="HMA" evidence="3">
    <location>
        <begin position="45"/>
        <end position="108"/>
    </location>
</feature>
<dbReference type="SUPFAM" id="SSF55008">
    <property type="entry name" value="HMA, heavy metal-associated domain"/>
    <property type="match status" value="1"/>
</dbReference>
<dbReference type="Pfam" id="PF00403">
    <property type="entry name" value="HMA"/>
    <property type="match status" value="1"/>
</dbReference>
<name>A9U3Y2_PHYPA</name>
<dbReference type="EMBL" id="DS545363">
    <property type="protein sequence ID" value="EDQ49616.1"/>
    <property type="molecule type" value="Genomic_DNA"/>
</dbReference>
<organism>
    <name type="scientific">Physcomitrium patens</name>
    <name type="common">Spreading-leaved earth moss</name>
    <name type="synonym">Physcomitrella patens</name>
    <dbReference type="NCBI Taxonomy" id="3218"/>
    <lineage>
        <taxon>Eukaryota</taxon>
        <taxon>Viridiplantae</taxon>
        <taxon>Streptophyta</taxon>
        <taxon>Embryophyta</taxon>
        <taxon>Bryophyta</taxon>
        <taxon>Bryophytina</taxon>
        <taxon>Bryopsida</taxon>
        <taxon>Funariidae</taxon>
        <taxon>Funariales</taxon>
        <taxon>Funariaceae</taxon>
        <taxon>Physcomitrium</taxon>
    </lineage>
</organism>
<evidence type="ECO:0000313" key="6">
    <source>
        <dbReference type="EnsemblPlants" id="Pp3c25_3920V3.1"/>
    </source>
</evidence>
<dbReference type="Gramene" id="Pp3c25_3920V3.2">
    <property type="protein sequence ID" value="Pp3c25_3920V3.2"/>
    <property type="gene ID" value="Pp3c25_3920"/>
</dbReference>
<dbReference type="KEGG" id="ppp:112277206"/>
<dbReference type="InterPro" id="IPR036163">
    <property type="entry name" value="HMA_dom_sf"/>
</dbReference>
<dbReference type="OrthoDB" id="689350at2759"/>
<dbReference type="FunCoup" id="A9U3Y2">
    <property type="interactions" value="41"/>
</dbReference>
<dbReference type="EnsemblPlants" id="Pp3c25_3920V3.1">
    <property type="protein sequence ID" value="Pp3c25_3920V3.1"/>
    <property type="gene ID" value="Pp3c25_3920"/>
</dbReference>
<reference evidence="4 7" key="1">
    <citation type="journal article" date="2008" name="Science">
        <title>The Physcomitrella genome reveals evolutionary insights into the conquest of land by plants.</title>
        <authorList>
            <person name="Rensing S."/>
            <person name="Lang D."/>
            <person name="Zimmer A."/>
            <person name="Terry A."/>
            <person name="Salamov A."/>
            <person name="Shapiro H."/>
            <person name="Nishiyama T."/>
            <person name="Perroud P.-F."/>
            <person name="Lindquist E."/>
            <person name="Kamisugi Y."/>
            <person name="Tanahashi T."/>
            <person name="Sakakibara K."/>
            <person name="Fujita T."/>
            <person name="Oishi K."/>
            <person name="Shin-I T."/>
            <person name="Kuroki Y."/>
            <person name="Toyoda A."/>
            <person name="Suzuki Y."/>
            <person name="Hashimoto A."/>
            <person name="Yamaguchi K."/>
            <person name="Sugano A."/>
            <person name="Kohara Y."/>
            <person name="Fujiyama A."/>
            <person name="Anterola A."/>
            <person name="Aoki S."/>
            <person name="Ashton N."/>
            <person name="Barbazuk W.B."/>
            <person name="Barker E."/>
            <person name="Bennetzen J."/>
            <person name="Bezanilla M."/>
            <person name="Blankenship R."/>
            <person name="Cho S.H."/>
            <person name="Dutcher S."/>
            <person name="Estelle M."/>
            <person name="Fawcett J.A."/>
            <person name="Gundlach H."/>
            <person name="Hanada K."/>
            <person name="Heyl A."/>
            <person name="Hicks K.A."/>
            <person name="Hugh J."/>
            <person name="Lohr M."/>
            <person name="Mayer K."/>
            <person name="Melkozernov A."/>
            <person name="Murata T."/>
            <person name="Nelson D."/>
            <person name="Pils B."/>
            <person name="Prigge M."/>
            <person name="Reiss B."/>
            <person name="Renner T."/>
            <person name="Rombauts S."/>
            <person name="Rushton P."/>
            <person name="Sanderfoot A."/>
            <person name="Schween G."/>
            <person name="Shiu S.-H."/>
            <person name="Stueber K."/>
            <person name="Theodoulou F.L."/>
            <person name="Tu H."/>
            <person name="Van de Peer Y."/>
            <person name="Verrier P.J."/>
            <person name="Waters E."/>
            <person name="Wood A."/>
            <person name="Yang L."/>
            <person name="Cove D."/>
            <person name="Cuming A."/>
            <person name="Hasebe M."/>
            <person name="Lucas S."/>
            <person name="Mishler D.B."/>
            <person name="Reski R."/>
            <person name="Grigoriev I."/>
            <person name="Quatrano R.S."/>
            <person name="Boore J.L."/>
        </authorList>
    </citation>
    <scope>NUCLEOTIDE SEQUENCE [LARGE SCALE GENOMIC DNA]</scope>
    <source>
        <strain evidence="6 7">cv. Gransden 2004</strain>
    </source>
</reference>
<feature type="compositionally biased region" description="Basic and acidic residues" evidence="2">
    <location>
        <begin position="124"/>
        <end position="138"/>
    </location>
</feature>
<accession>A9U3Y2</accession>
<dbReference type="PANTHER" id="PTHR22814:SF287">
    <property type="entry name" value="COPPER TRANSPORT PROTEIN ATX1"/>
    <property type="match status" value="1"/>
</dbReference>
<dbReference type="PROSITE" id="PS50846">
    <property type="entry name" value="HMA_2"/>
    <property type="match status" value="1"/>
</dbReference>